<protein>
    <submittedName>
        <fullName evidence="3">RHS repeat-associated protein</fullName>
    </submittedName>
</protein>
<dbReference type="RefSeq" id="WP_133533121.1">
    <property type="nucleotide sequence ID" value="NZ_SNXR01000014.1"/>
</dbReference>
<keyword evidence="4" id="KW-1185">Reference proteome</keyword>
<dbReference type="EMBL" id="SNXR01000014">
    <property type="protein sequence ID" value="TDP58619.1"/>
    <property type="molecule type" value="Genomic_DNA"/>
</dbReference>
<proteinExistence type="predicted"/>
<dbReference type="PANTHER" id="PTHR32305:SF15">
    <property type="entry name" value="PROTEIN RHSA-RELATED"/>
    <property type="match status" value="1"/>
</dbReference>
<dbReference type="OrthoDB" id="2972467at2"/>
<name>A0A4R6QBF1_9FLAO</name>
<dbReference type="InterPro" id="IPR022385">
    <property type="entry name" value="Rhs_assc_core"/>
</dbReference>
<evidence type="ECO:0000313" key="3">
    <source>
        <dbReference type="EMBL" id="TDP58619.1"/>
    </source>
</evidence>
<dbReference type="AlphaFoldDB" id="A0A4R6QBF1"/>
<feature type="signal peptide" evidence="1">
    <location>
        <begin position="1"/>
        <end position="18"/>
    </location>
</feature>
<accession>A0A4R6QBF1</accession>
<reference evidence="3 4" key="1">
    <citation type="submission" date="2019-03" db="EMBL/GenBank/DDBJ databases">
        <title>Genomic Encyclopedia of Archaeal and Bacterial Type Strains, Phase II (KMG-II): from individual species to whole genera.</title>
        <authorList>
            <person name="Goeker M."/>
        </authorList>
    </citation>
    <scope>NUCLEOTIDE SEQUENCE [LARGE SCALE GENOMIC DNA]</scope>
    <source>
        <strain evidence="3 4">DSM 25687</strain>
    </source>
</reference>
<comment type="caution">
    <text evidence="3">The sequence shown here is derived from an EMBL/GenBank/DDBJ whole genome shotgun (WGS) entry which is preliminary data.</text>
</comment>
<evidence type="ECO:0000313" key="4">
    <source>
        <dbReference type="Proteomes" id="UP000295260"/>
    </source>
</evidence>
<gene>
    <name evidence="3" type="ORF">BC748_1843</name>
</gene>
<dbReference type="Pfam" id="PF20041">
    <property type="entry name" value="DUF6443"/>
    <property type="match status" value="1"/>
</dbReference>
<organism evidence="3 4">
    <name type="scientific">Flavobacterium dankookense</name>
    <dbReference type="NCBI Taxonomy" id="706186"/>
    <lineage>
        <taxon>Bacteria</taxon>
        <taxon>Pseudomonadati</taxon>
        <taxon>Bacteroidota</taxon>
        <taxon>Flavobacteriia</taxon>
        <taxon>Flavobacteriales</taxon>
        <taxon>Flavobacteriaceae</taxon>
        <taxon>Flavobacterium</taxon>
    </lineage>
</organism>
<feature type="chain" id="PRO_5020412103" evidence="1">
    <location>
        <begin position="19"/>
        <end position="1196"/>
    </location>
</feature>
<dbReference type="Gene3D" id="2.180.10.10">
    <property type="entry name" value="RHS repeat-associated core"/>
    <property type="match status" value="1"/>
</dbReference>
<evidence type="ECO:0000256" key="1">
    <source>
        <dbReference type="SAM" id="SignalP"/>
    </source>
</evidence>
<sequence length="1196" mass="136577">MKKLLFITATLFSFFAYGQLPSSDQNYIKNTTYKVPTTVTPNPTDAQKTQSITYFDGLGRPIQQIAKAQSATAKDIITHIEYDGFGRQTMEYLPFASQQNTMLFMDSNTLKQEQATQYQTWYGDVNPYSEKRLENSPLNRVLEQAAPGNDWAMNNAEKHTIRFDYQTNVANEVKLYKATATWVPAKGLYEIALVNETGSVYYEPNQLYKTITKNENWKTADGDKNTTVEFKDKEGRVVLKRTYGSSIINNAETAAWHDTYYVYDIFGNLTYVIPPLVNTSLVITNDVLNDLCYQYQYDYRNRLVEKKLPGKQWEFIVYDKLDRVVMTGPALSPFTDLTGNGWMITKYDVFSRPILTAWMPGTVTSTTRKTNQDNRTSATLLNESKTTSNTTVNYVGFMYTNLSLPTSDYHVLTVNYYDNYDSGLLFSPTISYSVIHGQTLHNNTTSKPIGLPTVSWVRVPETSTLYKHEKSYTLYDTKGREIRTYKNNYLGGYTQTDKKLQLITGRVDFTETRHKRVTADAEIFVKDVFTYTDQERLLTHTHQIGTSGTPQLLAKNEYDELGQLISKQVGGTDTTTFIGLQKVDYSYNIRGWLKSINNINALAQSGNPTDLFAFKLNYNNVENESVYAGTKLYNGNISETYWRTNNDDVKRKYSYNYDELSRLKNAVYQRPEDASPLRDSYNESLSYDKNGNIKALQRNGEYDDVNYAFQIDQLEYTYHPTKHNQLMKVVDESINPNGFKDVANDKDDYSYDANGNMTIDNNKGITAITYNHLNLPTKITFGTSGRVEYLYNAFGSKVKKSFFKSGVFLPTVTDYLDGFQYAKVASAVVKLDFFPHAEGYVKNTVVGSANVYKYAFNYTDHLGNVRLSYGLNSENVLTVLEENNYYPFGLKHENYNVTKKEYDKYDGEIDLRGCVNCSYKYKYNGKEYQDELGLNMYDYGARNYDPAIGRWMNIDPHSDTYFSISNYGAFVNNPISFIDPTGKDILFWRVNQKSGEWEQVKFNQLDKNIQKGIEDFGKTKAGYEFLSSFANKGDKIGSLSFDKDGKYSNHDLQLNQVEGETGYEGRTNSPVIRKDKITFGINLNKDIESPQVNVAETLGHEAFLHQMQTLDGIISAFKKGGAGAAMDYDLKDFHSNPSGYKDHLALKDDVQGRAKRYFTYISQLKTVLNPIEVQKVVNKDIKKSYSVGVQDTPKKR</sequence>
<evidence type="ECO:0000259" key="2">
    <source>
        <dbReference type="Pfam" id="PF20041"/>
    </source>
</evidence>
<dbReference type="PANTHER" id="PTHR32305">
    <property type="match status" value="1"/>
</dbReference>
<dbReference type="InterPro" id="IPR050708">
    <property type="entry name" value="T6SS_VgrG/RHS"/>
</dbReference>
<feature type="domain" description="DUF6443" evidence="2">
    <location>
        <begin position="30"/>
        <end position="167"/>
    </location>
</feature>
<dbReference type="Proteomes" id="UP000295260">
    <property type="component" value="Unassembled WGS sequence"/>
</dbReference>
<keyword evidence="1" id="KW-0732">Signal</keyword>
<dbReference type="InterPro" id="IPR045619">
    <property type="entry name" value="DUF6443"/>
</dbReference>
<dbReference type="NCBIfam" id="TIGR03696">
    <property type="entry name" value="Rhs_assc_core"/>
    <property type="match status" value="1"/>
</dbReference>